<protein>
    <submittedName>
        <fullName evidence="2">Uncharacterized protein</fullName>
    </submittedName>
</protein>
<gene>
    <name evidence="2" type="ORF">QC763_0022570</name>
</gene>
<proteinExistence type="predicted"/>
<keyword evidence="3" id="KW-1185">Reference proteome</keyword>
<dbReference type="RefSeq" id="XP_062771586.1">
    <property type="nucleotide sequence ID" value="XM_062905418.1"/>
</dbReference>
<organism evidence="2 3">
    <name type="scientific">Podospora pseudopauciseta</name>
    <dbReference type="NCBI Taxonomy" id="2093780"/>
    <lineage>
        <taxon>Eukaryota</taxon>
        <taxon>Fungi</taxon>
        <taxon>Dikarya</taxon>
        <taxon>Ascomycota</taxon>
        <taxon>Pezizomycotina</taxon>
        <taxon>Sordariomycetes</taxon>
        <taxon>Sordariomycetidae</taxon>
        <taxon>Sordariales</taxon>
        <taxon>Podosporaceae</taxon>
        <taxon>Podospora</taxon>
    </lineage>
</organism>
<dbReference type="Proteomes" id="UP001326199">
    <property type="component" value="Unassembled WGS sequence"/>
</dbReference>
<dbReference type="GeneID" id="87925382"/>
<accession>A0ABR0I217</accession>
<evidence type="ECO:0000313" key="3">
    <source>
        <dbReference type="Proteomes" id="UP001326199"/>
    </source>
</evidence>
<feature type="region of interest" description="Disordered" evidence="1">
    <location>
        <begin position="62"/>
        <end position="105"/>
    </location>
</feature>
<feature type="region of interest" description="Disordered" evidence="1">
    <location>
        <begin position="1"/>
        <end position="47"/>
    </location>
</feature>
<evidence type="ECO:0000256" key="1">
    <source>
        <dbReference type="SAM" id="MobiDB-lite"/>
    </source>
</evidence>
<reference evidence="2 3" key="1">
    <citation type="journal article" date="2023" name="bioRxiv">
        <title>High-quality genome assemblies of four members of thePodospora anserinaspecies complex.</title>
        <authorList>
            <person name="Ament-Velasquez S.L."/>
            <person name="Vogan A.A."/>
            <person name="Wallerman O."/>
            <person name="Hartmann F."/>
            <person name="Gautier V."/>
            <person name="Silar P."/>
            <person name="Giraud T."/>
            <person name="Johannesson H."/>
        </authorList>
    </citation>
    <scope>NUCLEOTIDE SEQUENCE [LARGE SCALE GENOMIC DNA]</scope>
    <source>
        <strain evidence="2 3">CBS 411.78</strain>
    </source>
</reference>
<dbReference type="EMBL" id="JAFFHB010000001">
    <property type="protein sequence ID" value="KAK4674264.1"/>
    <property type="molecule type" value="Genomic_DNA"/>
</dbReference>
<feature type="compositionally biased region" description="Low complexity" evidence="1">
    <location>
        <begin position="1"/>
        <end position="16"/>
    </location>
</feature>
<sequence length="105" mass="10925">MAPALGPGRLGVPLGPSSTTPGRSLTGARSPKNPLAWHHQPTTKQVSATTSLEALQCLALSPPARSEAARESSKDSPVAIWKKVTEPGSVAPRRQPPVSTKRSAI</sequence>
<comment type="caution">
    <text evidence="2">The sequence shown here is derived from an EMBL/GenBank/DDBJ whole genome shotgun (WGS) entry which is preliminary data.</text>
</comment>
<name>A0ABR0I217_9PEZI</name>
<evidence type="ECO:0000313" key="2">
    <source>
        <dbReference type="EMBL" id="KAK4674264.1"/>
    </source>
</evidence>